<proteinExistence type="predicted"/>
<organism evidence="2 3">
    <name type="scientific">Salvia divinorum</name>
    <name type="common">Maria pastora</name>
    <name type="synonym">Diviner's sage</name>
    <dbReference type="NCBI Taxonomy" id="28513"/>
    <lineage>
        <taxon>Eukaryota</taxon>
        <taxon>Viridiplantae</taxon>
        <taxon>Streptophyta</taxon>
        <taxon>Embryophyta</taxon>
        <taxon>Tracheophyta</taxon>
        <taxon>Spermatophyta</taxon>
        <taxon>Magnoliopsida</taxon>
        <taxon>eudicotyledons</taxon>
        <taxon>Gunneridae</taxon>
        <taxon>Pentapetalae</taxon>
        <taxon>asterids</taxon>
        <taxon>lamiids</taxon>
        <taxon>Lamiales</taxon>
        <taxon>Lamiaceae</taxon>
        <taxon>Nepetoideae</taxon>
        <taxon>Mentheae</taxon>
        <taxon>Salviinae</taxon>
        <taxon>Salvia</taxon>
        <taxon>Salvia subgen. Calosphace</taxon>
    </lineage>
</organism>
<dbReference type="EMBL" id="JBEAFC010000007">
    <property type="protein sequence ID" value="KAL1549333.1"/>
    <property type="molecule type" value="Genomic_DNA"/>
</dbReference>
<evidence type="ECO:0000256" key="1">
    <source>
        <dbReference type="SAM" id="MobiDB-lite"/>
    </source>
</evidence>
<sequence length="120" mass="13008">MIFQRVKLGLGRSNCASPSEERGISGREITSRIIGGVSENGEEKAEERQSGASMMEQLMVMSYGDCMMCSYGDALTMSGGELVKRFTCCRLGDDGLHRGLMGRVDTGERPSSGQKNFLGQ</sequence>
<feature type="region of interest" description="Disordered" evidence="1">
    <location>
        <begin position="99"/>
        <end position="120"/>
    </location>
</feature>
<reference evidence="2 3" key="1">
    <citation type="submission" date="2024-06" db="EMBL/GenBank/DDBJ databases">
        <title>A chromosome level genome sequence of Diviner's sage (Salvia divinorum).</title>
        <authorList>
            <person name="Ford S.A."/>
            <person name="Ro D.-K."/>
            <person name="Ness R.W."/>
            <person name="Phillips M.A."/>
        </authorList>
    </citation>
    <scope>NUCLEOTIDE SEQUENCE [LARGE SCALE GENOMIC DNA]</scope>
    <source>
        <strain evidence="2">SAF-2024a</strain>
        <tissue evidence="2">Leaf</tissue>
    </source>
</reference>
<comment type="caution">
    <text evidence="2">The sequence shown here is derived from an EMBL/GenBank/DDBJ whole genome shotgun (WGS) entry which is preliminary data.</text>
</comment>
<evidence type="ECO:0000313" key="2">
    <source>
        <dbReference type="EMBL" id="KAL1549333.1"/>
    </source>
</evidence>
<accession>A0ABD1H1P3</accession>
<dbReference type="AlphaFoldDB" id="A0ABD1H1P3"/>
<name>A0ABD1H1P3_SALDI</name>
<feature type="compositionally biased region" description="Polar residues" evidence="1">
    <location>
        <begin position="109"/>
        <end position="120"/>
    </location>
</feature>
<keyword evidence="3" id="KW-1185">Reference proteome</keyword>
<evidence type="ECO:0000313" key="3">
    <source>
        <dbReference type="Proteomes" id="UP001567538"/>
    </source>
</evidence>
<gene>
    <name evidence="2" type="ORF">AAHA92_17453</name>
</gene>
<protein>
    <submittedName>
        <fullName evidence="2">F-box protein SKIP8-like isoform X2</fullName>
    </submittedName>
</protein>
<dbReference type="Proteomes" id="UP001567538">
    <property type="component" value="Unassembled WGS sequence"/>
</dbReference>